<evidence type="ECO:0000256" key="2">
    <source>
        <dbReference type="ARBA" id="ARBA00022649"/>
    </source>
</evidence>
<dbReference type="InterPro" id="IPR051803">
    <property type="entry name" value="TA_system_RelE-like_toxin"/>
</dbReference>
<dbReference type="PANTHER" id="PTHR33755">
    <property type="entry name" value="TOXIN PARE1-RELATED"/>
    <property type="match status" value="1"/>
</dbReference>
<dbReference type="RefSeq" id="WP_267777160.1">
    <property type="nucleotide sequence ID" value="NZ_JAPNKE010000002.1"/>
</dbReference>
<proteinExistence type="inferred from homology"/>
<accession>A0A9X3EZM2</accession>
<dbReference type="Pfam" id="PF05016">
    <property type="entry name" value="ParE_toxin"/>
    <property type="match status" value="1"/>
</dbReference>
<dbReference type="PANTHER" id="PTHR33755:SF8">
    <property type="entry name" value="TOXIN PARE2"/>
    <property type="match status" value="1"/>
</dbReference>
<dbReference type="AlphaFoldDB" id="A0A9X3EZM2"/>
<protein>
    <submittedName>
        <fullName evidence="3">Type II toxin-antitoxin system RelE/ParE family toxin</fullName>
    </submittedName>
</protein>
<evidence type="ECO:0000313" key="3">
    <source>
        <dbReference type="EMBL" id="MCY1013324.1"/>
    </source>
</evidence>
<dbReference type="InterPro" id="IPR007712">
    <property type="entry name" value="RelE/ParE_toxin"/>
</dbReference>
<keyword evidence="2" id="KW-1277">Toxin-antitoxin system</keyword>
<gene>
    <name evidence="3" type="ORF">OV079_48910</name>
</gene>
<evidence type="ECO:0000256" key="1">
    <source>
        <dbReference type="ARBA" id="ARBA00006226"/>
    </source>
</evidence>
<reference evidence="3" key="1">
    <citation type="submission" date="2022-11" db="EMBL/GenBank/DDBJ databases">
        <title>Minimal conservation of predation-associated metabolite biosynthetic gene clusters underscores biosynthetic potential of Myxococcota including descriptions for ten novel species: Archangium lansinium sp. nov., Myxococcus landrumus sp. nov., Nannocystis bai.</title>
        <authorList>
            <person name="Ahearne A."/>
            <person name="Stevens C."/>
            <person name="Phillips K."/>
        </authorList>
    </citation>
    <scope>NUCLEOTIDE SEQUENCE</scope>
    <source>
        <strain evidence="3">Na p29</strain>
    </source>
</reference>
<evidence type="ECO:0000313" key="4">
    <source>
        <dbReference type="Proteomes" id="UP001150924"/>
    </source>
</evidence>
<sequence>MRGSEVVVRLSRRAGHDFDRAVDYYLSQGPGLAQRLLAAVNATVKDLAEAPARWAVWRTPQLRRALVPDFPYVLVYRIVSREQVLIVALLHQRQDPNRRFPP</sequence>
<dbReference type="EMBL" id="JAPNKE010000002">
    <property type="protein sequence ID" value="MCY1013324.1"/>
    <property type="molecule type" value="Genomic_DNA"/>
</dbReference>
<name>A0A9X3EZM2_9BACT</name>
<comment type="caution">
    <text evidence="3">The sequence shown here is derived from an EMBL/GenBank/DDBJ whole genome shotgun (WGS) entry which is preliminary data.</text>
</comment>
<comment type="similarity">
    <text evidence="1">Belongs to the RelE toxin family.</text>
</comment>
<organism evidence="3 4">
    <name type="scientific">Nannocystis pusilla</name>
    <dbReference type="NCBI Taxonomy" id="889268"/>
    <lineage>
        <taxon>Bacteria</taxon>
        <taxon>Pseudomonadati</taxon>
        <taxon>Myxococcota</taxon>
        <taxon>Polyangia</taxon>
        <taxon>Nannocystales</taxon>
        <taxon>Nannocystaceae</taxon>
        <taxon>Nannocystis</taxon>
    </lineage>
</organism>
<dbReference type="InterPro" id="IPR035093">
    <property type="entry name" value="RelE/ParE_toxin_dom_sf"/>
</dbReference>
<dbReference type="Gene3D" id="3.30.2310.20">
    <property type="entry name" value="RelE-like"/>
    <property type="match status" value="1"/>
</dbReference>
<dbReference type="Proteomes" id="UP001150924">
    <property type="component" value="Unassembled WGS sequence"/>
</dbReference>
<keyword evidence="4" id="KW-1185">Reference proteome</keyword>